<dbReference type="EMBL" id="JACMSC010000013">
    <property type="protein sequence ID" value="KAG6492074.1"/>
    <property type="molecule type" value="Genomic_DNA"/>
</dbReference>
<proteinExistence type="predicted"/>
<reference evidence="1 2" key="1">
    <citation type="submission" date="2020-08" db="EMBL/GenBank/DDBJ databases">
        <title>Plant Genome Project.</title>
        <authorList>
            <person name="Zhang R.-G."/>
        </authorList>
    </citation>
    <scope>NUCLEOTIDE SEQUENCE [LARGE SCALE GENOMIC DNA]</scope>
    <source>
        <tissue evidence="1">Rhizome</tissue>
    </source>
</reference>
<organism evidence="1 2">
    <name type="scientific">Zingiber officinale</name>
    <name type="common">Ginger</name>
    <name type="synonym">Amomum zingiber</name>
    <dbReference type="NCBI Taxonomy" id="94328"/>
    <lineage>
        <taxon>Eukaryota</taxon>
        <taxon>Viridiplantae</taxon>
        <taxon>Streptophyta</taxon>
        <taxon>Embryophyta</taxon>
        <taxon>Tracheophyta</taxon>
        <taxon>Spermatophyta</taxon>
        <taxon>Magnoliopsida</taxon>
        <taxon>Liliopsida</taxon>
        <taxon>Zingiberales</taxon>
        <taxon>Zingiberaceae</taxon>
        <taxon>Zingiber</taxon>
    </lineage>
</organism>
<name>A0A8J5FQ71_ZINOF</name>
<gene>
    <name evidence="1" type="ORF">ZIOFF_047024</name>
</gene>
<dbReference type="PANTHER" id="PTHR10698:SF0">
    <property type="entry name" value="V-TYPE PROTON ATPASE SUBUNIT H"/>
    <property type="match status" value="1"/>
</dbReference>
<dbReference type="GO" id="GO:0000221">
    <property type="term" value="C:vacuolar proton-transporting V-type ATPase, V1 domain"/>
    <property type="evidence" value="ECO:0007669"/>
    <property type="project" value="InterPro"/>
</dbReference>
<evidence type="ECO:0000313" key="1">
    <source>
        <dbReference type="EMBL" id="KAG6492074.1"/>
    </source>
</evidence>
<sequence length="120" mass="13310">MSLEALNEFKVLLTGGSQYILGELTYDGPAYLLVFTNILCDISKEETVEYVLALIDEMLTVAFDFQLMHPSHPTCSIPFAVNYLANLLREPSMRVSLVQADGVSLLIPFTSIESAVHQVK</sequence>
<comment type="caution">
    <text evidence="1">The sequence shown here is derived from an EMBL/GenBank/DDBJ whole genome shotgun (WGS) entry which is preliminary data.</text>
</comment>
<keyword evidence="2" id="KW-1185">Reference proteome</keyword>
<dbReference type="InterPro" id="IPR004908">
    <property type="entry name" value="ATPase_V1-cplx_hsu"/>
</dbReference>
<dbReference type="PANTHER" id="PTHR10698">
    <property type="entry name" value="V-TYPE PROTON ATPASE SUBUNIT H"/>
    <property type="match status" value="1"/>
</dbReference>
<protein>
    <submittedName>
        <fullName evidence="1">Uncharacterized protein</fullName>
    </submittedName>
</protein>
<dbReference type="GO" id="GO:0046961">
    <property type="term" value="F:proton-transporting ATPase activity, rotational mechanism"/>
    <property type="evidence" value="ECO:0007669"/>
    <property type="project" value="InterPro"/>
</dbReference>
<accession>A0A8J5FQ71</accession>
<dbReference type="Proteomes" id="UP000734854">
    <property type="component" value="Unassembled WGS sequence"/>
</dbReference>
<dbReference type="AlphaFoldDB" id="A0A8J5FQ71"/>
<evidence type="ECO:0000313" key="2">
    <source>
        <dbReference type="Proteomes" id="UP000734854"/>
    </source>
</evidence>